<comment type="catalytic activity">
    <reaction evidence="5">
        <text>a 2'-deoxyadenosine in DNA + S-adenosyl-L-methionine = an N(6)-methyl-2'-deoxyadenosine in DNA + S-adenosyl-L-homocysteine + H(+)</text>
        <dbReference type="Rhea" id="RHEA:15197"/>
        <dbReference type="Rhea" id="RHEA-COMP:12418"/>
        <dbReference type="Rhea" id="RHEA-COMP:12419"/>
        <dbReference type="ChEBI" id="CHEBI:15378"/>
        <dbReference type="ChEBI" id="CHEBI:57856"/>
        <dbReference type="ChEBI" id="CHEBI:59789"/>
        <dbReference type="ChEBI" id="CHEBI:90615"/>
        <dbReference type="ChEBI" id="CHEBI:90616"/>
        <dbReference type="EC" id="2.1.1.72"/>
    </reaction>
</comment>
<dbReference type="Pfam" id="PF07669">
    <property type="entry name" value="Eco57I"/>
    <property type="match status" value="1"/>
</dbReference>
<name>A0A1G8NG94_9FIRM</name>
<proteinExistence type="predicted"/>
<feature type="domain" description="Type II methyltransferase M.TaqI-like" evidence="7">
    <location>
        <begin position="307"/>
        <end position="568"/>
    </location>
</feature>
<evidence type="ECO:0000313" key="9">
    <source>
        <dbReference type="Proteomes" id="UP000198945"/>
    </source>
</evidence>
<evidence type="ECO:0000256" key="3">
    <source>
        <dbReference type="ARBA" id="ARBA00022679"/>
    </source>
</evidence>
<gene>
    <name evidence="8" type="ORF">SAMN04515654_1157</name>
</gene>
<accession>A0A1G8NG94</accession>
<dbReference type="InterPro" id="IPR011639">
    <property type="entry name" value="MethylTrfase_TaqI-like_dom"/>
</dbReference>
<feature type="coiled-coil region" evidence="6">
    <location>
        <begin position="1157"/>
        <end position="1187"/>
    </location>
</feature>
<organism evidence="8 9">
    <name type="scientific">Halanaerobium congolense</name>
    <dbReference type="NCBI Taxonomy" id="54121"/>
    <lineage>
        <taxon>Bacteria</taxon>
        <taxon>Bacillati</taxon>
        <taxon>Bacillota</taxon>
        <taxon>Clostridia</taxon>
        <taxon>Halanaerobiales</taxon>
        <taxon>Halanaerobiaceae</taxon>
        <taxon>Halanaerobium</taxon>
    </lineage>
</organism>
<keyword evidence="2 8" id="KW-0489">Methyltransferase</keyword>
<dbReference type="PANTHER" id="PTHR33841:SF1">
    <property type="entry name" value="DNA METHYLTRANSFERASE A"/>
    <property type="match status" value="1"/>
</dbReference>
<dbReference type="GO" id="GO:0003676">
    <property type="term" value="F:nucleic acid binding"/>
    <property type="evidence" value="ECO:0007669"/>
    <property type="project" value="InterPro"/>
</dbReference>
<evidence type="ECO:0000259" key="7">
    <source>
        <dbReference type="Pfam" id="PF07669"/>
    </source>
</evidence>
<evidence type="ECO:0000313" key="8">
    <source>
        <dbReference type="EMBL" id="SDI79096.1"/>
    </source>
</evidence>
<dbReference type="PRINTS" id="PR00507">
    <property type="entry name" value="N12N6MTFRASE"/>
</dbReference>
<evidence type="ECO:0000256" key="5">
    <source>
        <dbReference type="ARBA" id="ARBA00047942"/>
    </source>
</evidence>
<dbReference type="PROSITE" id="PS00092">
    <property type="entry name" value="N6_MTASE"/>
    <property type="match status" value="1"/>
</dbReference>
<evidence type="ECO:0000256" key="2">
    <source>
        <dbReference type="ARBA" id="ARBA00022603"/>
    </source>
</evidence>
<keyword evidence="3 8" id="KW-0808">Transferase</keyword>
<dbReference type="InterPro" id="IPR047939">
    <property type="entry name" value="BREX_1_PglX"/>
</dbReference>
<dbReference type="EC" id="2.1.1.72" evidence="1"/>
<dbReference type="NCBIfam" id="NF033452">
    <property type="entry name" value="BREX_1_MTaseX"/>
    <property type="match status" value="1"/>
</dbReference>
<dbReference type="PANTHER" id="PTHR33841">
    <property type="entry name" value="DNA METHYLTRANSFERASE YEEA-RELATED"/>
    <property type="match status" value="1"/>
</dbReference>
<dbReference type="InterPro" id="IPR002052">
    <property type="entry name" value="DNA_methylase_N6_adenine_CS"/>
</dbReference>
<evidence type="ECO:0000256" key="1">
    <source>
        <dbReference type="ARBA" id="ARBA00011900"/>
    </source>
</evidence>
<protein>
    <recommendedName>
        <fullName evidence="1">site-specific DNA-methyltransferase (adenine-specific)</fullName>
        <ecNumber evidence="1">2.1.1.72</ecNumber>
    </recommendedName>
</protein>
<dbReference type="InterPro" id="IPR050953">
    <property type="entry name" value="N4_N6_ade-DNA_methylase"/>
</dbReference>
<sequence length="1228" mass="144151">MNLEDNVAKIKDKIRNSFHKRLVRLGIRDDQINARDEEDPDFKKAKAAVEAILEDEESFEEARDEYLDEVTFTLFNRIAGIKTMEVESRQLVPEIIQIRAQHGDKSFAHNVWLEENKVQSSETLEGLDNFIRAKFNELSDELPLYSKESPYDLLPEVHDLKDIINLFNEEISLDDWKKDDILGWLYEAYNKKDYQDFKESGEKIEWDKLSLSSQMYTPRWVVEFLVNNSLGKYWLEINADSKIREKHDIANAPDEAILDPKSVEEIKVIDPASGSGNFLLYSFELLAEIYEEEGYTAKEIPALILKNNLFGLDIDERAVQIARLQLYIKAKTYNRNTEIEDINVVSSNFHLPEFDKVKDQFAIDLEFAANEKEFLEELWNELREAHKFGSLLTLDDKLERFIKDKKDGDDLGLFDNFNNLENIETQVLRKLETVIANALDDNYSSNYIKYQSLDAVKFAEIMLGVNKKRENNYEVNKYDIAVANPPYTDSANYGAELKNYVNDHYKKPTSFHKNLYSCFLKKNSDFINNQGKIAMIHPLTFMYIKSYEDMREFILDNYHINTFVDFGLERNTFMGVMVDPAFYVLEKNNQSKKNLFINVNQYTRTKQEKFKKKYVKKALSDYTKEIENKHNYSLDQEKLRIIDGYPFIYWISDSFRKKFAEKLLDNILDVRQGVATSNNLRFLRFWWEVDQDKISINYKNDKNKWVPYQKGGPYKKWYGNNWLLLKYDKKAKKYLSNNGNHLPSKDFYFKEGITYTMATAKGISMRYLPSNNIFDVGGSCMFLTGKFKNLYYVLGLMNATLANYIIGCLNPSVNSQVGDFKRIPFVHPNKYIEGLIEKLSKRNIKEKKEQYKYDIIEKEFKNTPFEYKWNGDLLNTEQRLKEYINFKYNSDCKILINEAVIDELNFDVYELTDSDRNMVLNQEGLPVGLYPILEQDKNNYLDSKNSDLEKEVIEFIKDLPIEKDRSRENLRDNIKAIYLKNNSLEDISKELELNPISVVEIIKEFDFYPKKLAYQKAHEFMLDLTREILMENDDGIVMINEYAGEEPLDKMIENKLYEKDFSSGDIKRLESMLGKSIKEYLLSKFFKDECDTLNLFMYQPKTPFIWHLSSGDQHGFDVYTIIYRWNRDKILKIKSYYIDKRKAGINNRLSNLSGDDSAAAEKEKDKLRKQLNEIKDFENKLDELLTSGYDPELDNGVGKNIAPLQDLGLLADDVLTKSQLKKFLNADW</sequence>
<dbReference type="RefSeq" id="WP_089716982.1">
    <property type="nucleotide sequence ID" value="NZ_FNEH01000015.1"/>
</dbReference>
<dbReference type="GO" id="GO:0032259">
    <property type="term" value="P:methylation"/>
    <property type="evidence" value="ECO:0007669"/>
    <property type="project" value="UniProtKB-KW"/>
</dbReference>
<dbReference type="SUPFAM" id="SSF53335">
    <property type="entry name" value="S-adenosyl-L-methionine-dependent methyltransferases"/>
    <property type="match status" value="1"/>
</dbReference>
<keyword evidence="4" id="KW-0949">S-adenosyl-L-methionine</keyword>
<dbReference type="InterPro" id="IPR029063">
    <property type="entry name" value="SAM-dependent_MTases_sf"/>
</dbReference>
<dbReference type="GO" id="GO:0009007">
    <property type="term" value="F:site-specific DNA-methyltransferase (adenine-specific) activity"/>
    <property type="evidence" value="ECO:0007669"/>
    <property type="project" value="UniProtKB-EC"/>
</dbReference>
<dbReference type="EMBL" id="FNEH01000015">
    <property type="protein sequence ID" value="SDI79096.1"/>
    <property type="molecule type" value="Genomic_DNA"/>
</dbReference>
<dbReference type="Gene3D" id="3.40.50.150">
    <property type="entry name" value="Vaccinia Virus protein VP39"/>
    <property type="match status" value="1"/>
</dbReference>
<reference evidence="8 9" key="1">
    <citation type="submission" date="2016-10" db="EMBL/GenBank/DDBJ databases">
        <authorList>
            <person name="de Groot N.N."/>
        </authorList>
    </citation>
    <scope>NUCLEOTIDE SEQUENCE [LARGE SCALE GENOMIC DNA]</scope>
    <source>
        <strain evidence="8 9">WG7</strain>
    </source>
</reference>
<dbReference type="GO" id="GO:0006304">
    <property type="term" value="P:DNA modification"/>
    <property type="evidence" value="ECO:0007669"/>
    <property type="project" value="InterPro"/>
</dbReference>
<keyword evidence="6" id="KW-0175">Coiled coil</keyword>
<dbReference type="AlphaFoldDB" id="A0A1G8NG94"/>
<evidence type="ECO:0000256" key="6">
    <source>
        <dbReference type="SAM" id="Coils"/>
    </source>
</evidence>
<evidence type="ECO:0000256" key="4">
    <source>
        <dbReference type="ARBA" id="ARBA00022691"/>
    </source>
</evidence>
<dbReference type="Proteomes" id="UP000198945">
    <property type="component" value="Unassembled WGS sequence"/>
</dbReference>